<feature type="compositionally biased region" description="Acidic residues" evidence="7">
    <location>
        <begin position="260"/>
        <end position="270"/>
    </location>
</feature>
<dbReference type="PROSITE" id="PS51192">
    <property type="entry name" value="HELICASE_ATP_BIND_1"/>
    <property type="match status" value="1"/>
</dbReference>
<keyword evidence="3" id="KW-0378">Hydrolase</keyword>
<feature type="domain" description="Helicase ATP-binding" evidence="8">
    <location>
        <begin position="631"/>
        <end position="836"/>
    </location>
</feature>
<dbReference type="Gene3D" id="3.40.50.10810">
    <property type="entry name" value="Tandem AAA-ATPase domain"/>
    <property type="match status" value="1"/>
</dbReference>
<dbReference type="GO" id="GO:0080188">
    <property type="term" value="P:gene silencing by siRNA-directed DNA methylation"/>
    <property type="evidence" value="ECO:0007669"/>
    <property type="project" value="InterPro"/>
</dbReference>
<evidence type="ECO:0000313" key="11">
    <source>
        <dbReference type="Proteomes" id="UP001370490"/>
    </source>
</evidence>
<evidence type="ECO:0000256" key="2">
    <source>
        <dbReference type="ARBA" id="ARBA00022741"/>
    </source>
</evidence>
<name>A0AAN8VIW0_9MAGN</name>
<keyword evidence="2" id="KW-0547">Nucleotide-binding</keyword>
<keyword evidence="6" id="KW-0539">Nucleus</keyword>
<evidence type="ECO:0000256" key="1">
    <source>
        <dbReference type="ARBA" id="ARBA00004123"/>
    </source>
</evidence>
<dbReference type="Gene3D" id="3.40.50.300">
    <property type="entry name" value="P-loop containing nucleotide triphosphate hydrolases"/>
    <property type="match status" value="1"/>
</dbReference>
<protein>
    <submittedName>
        <fullName evidence="10">Helicase, C-terminal</fullName>
    </submittedName>
</protein>
<proteinExistence type="predicted"/>
<feature type="compositionally biased region" description="Basic and acidic residues" evidence="7">
    <location>
        <begin position="22"/>
        <end position="41"/>
    </location>
</feature>
<evidence type="ECO:0000313" key="10">
    <source>
        <dbReference type="EMBL" id="KAK6935065.1"/>
    </source>
</evidence>
<evidence type="ECO:0000256" key="4">
    <source>
        <dbReference type="ARBA" id="ARBA00022806"/>
    </source>
</evidence>
<dbReference type="SMART" id="SM00490">
    <property type="entry name" value="HELICc"/>
    <property type="match status" value="1"/>
</dbReference>
<sequence>MFVGLPVASRTRGKKALVTSRTRSEEASHFEERRRKEEHNVGNKSTGSSGRIEHDEGKRTRVSISSTRVSQSSNSKSKGFIPCYEIENCGCEYERMCSDSDGSSFGGKNKKRKVGYHDSGRMGNWGHERVDNGIEILEEEDLISLDESEKSPPLVNSGNRMDVEVIILDDDDCGGGGCGGGLDDDDDGDGDTGSETVEEDDEHGSGSSEEEEEEEEDEQGSGSSEEEEDEQSSSSSEEGDSSEDEDYRGELFEQSSSSESEYEEEKDDEMVATGEKLSVKRTVTKVGRPRKKRIDTSEAGMETETSEGLNAGKNGSVAQRTRSHFAHAHRIKAMPGTASHPLCVEDLEANISDDDSGNNVSNGGSEEIGTRSCGSGKGKDRANSNLAKSTKKKYIRRRKECDVDKIFLDSILGERELCLDEGDSSSSEDPKYETNPPIAETSLPLKFWYGVEESKPEEKSEEDKEEDGLWAEFEFALTSCNIGCAGDVETFSFVGKDNTLPEETGTNQASACCQGNHVLILDEEIGVKCKFCSYVHLEISHFLPAFGKNLFGKHEGSKPSEMENFVFDVFRLPGSGCDGEHVVSSGFTRSGTIWDLIPGVRDSMYPHQQEGIEFIWKNIAGGIDLCELKNSLTSQHGSGCVISHAPGTGKTRLTIVFLQSYLKMHPNCRPVIIAPRSMLLTWEAEFKKWNVDIPFHNLNKPEFSGQENVIAMNILKQIGHGKNTTRMVKLYSWKKDKSILGISYRLFAALAGERVKNGKDGKKMIKLDEHELVRKILLELPGLLVLDEGHTPRNDGSLIWKALSKINTGRRIILSGTPFQNNFEELCNILCLVRPKFVDTVSSKHHEVLQHKYGPKSSLSDDKVKEFRAMLDPFVHVHKGKILQECLRGLREYVVVLQPHQLQKSLLEGIQGMNSLEHEYHVALISVHPSLLQGSALLFYKEKKESALLDSKSFIEQDMLKRLRLNPDVGVKTKFLMELVRLSERLKEKVLVFSQFINTLVFIKEQLSAHFNWTEGKEMLYMDGQCDMKHRQSSINLFNDENGEARVLLASIKSCSEGISLVGASRVVLLDVVWNPSIEKQAICRAYRLGQEKLVYVYRLITSETCECKKYYCQAEKDRLAELVFPSKDGSKPNIPATVTEEKITEVMEDGFKPKMEDRILEVMVQHEKLKHIFDRILYQPNKDNSIETFGVVEP</sequence>
<dbReference type="InterPro" id="IPR014001">
    <property type="entry name" value="Helicase_ATP-bd"/>
</dbReference>
<evidence type="ECO:0000256" key="3">
    <source>
        <dbReference type="ARBA" id="ARBA00022801"/>
    </source>
</evidence>
<keyword evidence="5" id="KW-0067">ATP-binding</keyword>
<dbReference type="CDD" id="cd18793">
    <property type="entry name" value="SF2_C_SNF"/>
    <property type="match status" value="1"/>
</dbReference>
<reference evidence="10 11" key="1">
    <citation type="submission" date="2023-12" db="EMBL/GenBank/DDBJ databases">
        <title>A high-quality genome assembly for Dillenia turbinata (Dilleniales).</title>
        <authorList>
            <person name="Chanderbali A."/>
        </authorList>
    </citation>
    <scope>NUCLEOTIDE SEQUENCE [LARGE SCALE GENOMIC DNA]</scope>
    <source>
        <strain evidence="10">LSX21</strain>
        <tissue evidence="10">Leaf</tissue>
    </source>
</reference>
<keyword evidence="11" id="KW-1185">Reference proteome</keyword>
<evidence type="ECO:0000259" key="8">
    <source>
        <dbReference type="PROSITE" id="PS51192"/>
    </source>
</evidence>
<dbReference type="InterPro" id="IPR049730">
    <property type="entry name" value="SNF2/RAD54-like_C"/>
</dbReference>
<evidence type="ECO:0000256" key="6">
    <source>
        <dbReference type="ARBA" id="ARBA00023242"/>
    </source>
</evidence>
<dbReference type="InterPro" id="IPR000330">
    <property type="entry name" value="SNF2_N"/>
</dbReference>
<dbReference type="PANTHER" id="PTHR45821">
    <property type="entry name" value="SNF2 DOMAIN-CONTAINING PROTEIN CLASSY 2-RELATED"/>
    <property type="match status" value="1"/>
</dbReference>
<organism evidence="10 11">
    <name type="scientific">Dillenia turbinata</name>
    <dbReference type="NCBI Taxonomy" id="194707"/>
    <lineage>
        <taxon>Eukaryota</taxon>
        <taxon>Viridiplantae</taxon>
        <taxon>Streptophyta</taxon>
        <taxon>Embryophyta</taxon>
        <taxon>Tracheophyta</taxon>
        <taxon>Spermatophyta</taxon>
        <taxon>Magnoliopsida</taxon>
        <taxon>eudicotyledons</taxon>
        <taxon>Gunneridae</taxon>
        <taxon>Pentapetalae</taxon>
        <taxon>Dilleniales</taxon>
        <taxon>Dilleniaceae</taxon>
        <taxon>Dillenia</taxon>
    </lineage>
</organism>
<dbReference type="EMBL" id="JBAMMX010000008">
    <property type="protein sequence ID" value="KAK6935065.1"/>
    <property type="molecule type" value="Genomic_DNA"/>
</dbReference>
<evidence type="ECO:0000256" key="7">
    <source>
        <dbReference type="SAM" id="MobiDB-lite"/>
    </source>
</evidence>
<dbReference type="PROSITE" id="PS51194">
    <property type="entry name" value="HELICASE_CTER"/>
    <property type="match status" value="1"/>
</dbReference>
<dbReference type="Pfam" id="PF00271">
    <property type="entry name" value="Helicase_C"/>
    <property type="match status" value="1"/>
</dbReference>
<dbReference type="InterPro" id="IPR038718">
    <property type="entry name" value="SNF2-like_sf"/>
</dbReference>
<dbReference type="Pfam" id="PF00176">
    <property type="entry name" value="SNF2-rel_dom"/>
    <property type="match status" value="1"/>
</dbReference>
<feature type="compositionally biased region" description="Low complexity" evidence="7">
    <location>
        <begin position="62"/>
        <end position="75"/>
    </location>
</feature>
<evidence type="ECO:0000256" key="5">
    <source>
        <dbReference type="ARBA" id="ARBA00022840"/>
    </source>
</evidence>
<dbReference type="GO" id="GO:0004386">
    <property type="term" value="F:helicase activity"/>
    <property type="evidence" value="ECO:0007669"/>
    <property type="project" value="UniProtKB-KW"/>
</dbReference>
<feature type="region of interest" description="Disordered" evidence="7">
    <location>
        <begin position="1"/>
        <end position="75"/>
    </location>
</feature>
<comment type="caution">
    <text evidence="10">The sequence shown here is derived from an EMBL/GenBank/DDBJ whole genome shotgun (WGS) entry which is preliminary data.</text>
</comment>
<dbReference type="InterPro" id="IPR044567">
    <property type="entry name" value="CLSY/DRD1"/>
</dbReference>
<dbReference type="GO" id="GO:0016787">
    <property type="term" value="F:hydrolase activity"/>
    <property type="evidence" value="ECO:0007669"/>
    <property type="project" value="UniProtKB-KW"/>
</dbReference>
<dbReference type="PANTHER" id="PTHR45821:SF5">
    <property type="entry name" value="SNF2 DOMAIN-CONTAINING PROTEIN CLASSY 4"/>
    <property type="match status" value="1"/>
</dbReference>
<dbReference type="SUPFAM" id="SSF52540">
    <property type="entry name" value="P-loop containing nucleoside triphosphate hydrolases"/>
    <property type="match status" value="2"/>
</dbReference>
<dbReference type="InterPro" id="IPR001650">
    <property type="entry name" value="Helicase_C-like"/>
</dbReference>
<dbReference type="GO" id="GO:0005524">
    <property type="term" value="F:ATP binding"/>
    <property type="evidence" value="ECO:0007669"/>
    <property type="project" value="UniProtKB-KW"/>
</dbReference>
<dbReference type="Proteomes" id="UP001370490">
    <property type="component" value="Unassembled WGS sequence"/>
</dbReference>
<feature type="compositionally biased region" description="Acidic residues" evidence="7">
    <location>
        <begin position="182"/>
        <end position="247"/>
    </location>
</feature>
<feature type="domain" description="Helicase C-terminal" evidence="9">
    <location>
        <begin position="978"/>
        <end position="1131"/>
    </location>
</feature>
<dbReference type="InterPro" id="IPR027417">
    <property type="entry name" value="P-loop_NTPase"/>
</dbReference>
<accession>A0AAN8VIW0</accession>
<keyword evidence="4 10" id="KW-0347">Helicase</keyword>
<dbReference type="GO" id="GO:0005634">
    <property type="term" value="C:nucleus"/>
    <property type="evidence" value="ECO:0007669"/>
    <property type="project" value="UniProtKB-SubCell"/>
</dbReference>
<evidence type="ECO:0000259" key="9">
    <source>
        <dbReference type="PROSITE" id="PS51194"/>
    </source>
</evidence>
<comment type="subcellular location">
    <subcellularLocation>
        <location evidence="1">Nucleus</location>
    </subcellularLocation>
</comment>
<feature type="region of interest" description="Disordered" evidence="7">
    <location>
        <begin position="167"/>
        <end position="323"/>
    </location>
</feature>
<feature type="region of interest" description="Disordered" evidence="7">
    <location>
        <begin position="143"/>
        <end position="162"/>
    </location>
</feature>
<feature type="region of interest" description="Disordered" evidence="7">
    <location>
        <begin position="350"/>
        <end position="387"/>
    </location>
</feature>
<gene>
    <name evidence="10" type="ORF">RJ641_035220</name>
</gene>
<dbReference type="SMART" id="SM00487">
    <property type="entry name" value="DEXDc"/>
    <property type="match status" value="1"/>
</dbReference>
<dbReference type="AlphaFoldDB" id="A0AAN8VIW0"/>